<dbReference type="InterPro" id="IPR015943">
    <property type="entry name" value="WD40/YVTN_repeat-like_dom_sf"/>
</dbReference>
<evidence type="ECO:0000259" key="1">
    <source>
        <dbReference type="Pfam" id="PF00501"/>
    </source>
</evidence>
<dbReference type="AlphaFoldDB" id="A0AAD9RLJ6"/>
<protein>
    <submittedName>
        <fullName evidence="3">Uncharacterized protein</fullName>
    </submittedName>
</protein>
<dbReference type="SMART" id="SM00564">
    <property type="entry name" value="PQQ"/>
    <property type="match status" value="4"/>
</dbReference>
<dbReference type="Gene3D" id="2.130.10.10">
    <property type="entry name" value="YVTN repeat-like/Quinoprotein amine dehydrogenase"/>
    <property type="match status" value="1"/>
</dbReference>
<dbReference type="InterPro" id="IPR000873">
    <property type="entry name" value="AMP-dep_synth/lig_dom"/>
</dbReference>
<dbReference type="InterPro" id="IPR011047">
    <property type="entry name" value="Quinoprotein_ADH-like_sf"/>
</dbReference>
<sequence>MAQGNKKQKLQYYDVDKKLKSLADLCDWHCLDHVAIEYHDLIKIQTIKYAELNEARQKVVEILECINNFEFIGIYVDVPEYCVPALMLGITTRGLGFANLPAESTMYTKFLSDLNIKYIFVRYPIDSVGIICNFVLHGECLYLLKFKQEQEQHIQNVASGYAYAIGTSGSTGEAKIVKVLHSCIVPNIIDLKSILCIKKSDKIAQLTSFTFDPSIIEIFLSFHSASTIFMVSKEIKNDVDRLLDLMFWNNVTVLQSTPSLFLHRWSSKRLGATILGKDSQLRVILLGGEPFPKSTLLTAIKHPGNTTQFFNIYGITEVSCWASINKVVLTDIETESSTSCLGVALSETIFQVRNEDGSRVSEGVGSLYIGSSSRFCIIDDEVLENLSTPVFRDSGDIVHIDNQGCIFYKGRRNEIIKRYGNRLNLLKLNQTICELDFVHNCYSWWDVEMHKLHLCICTVKKAPILPKLKNAVILHLEKLPMIYKPDKIHFIENVELTVNGKICNQFLQKICREDRMALSSTDTIKECFENTWNNHLNSTSAGFLKLGGTSIMALQISTEICELLNTQFPNLIGMLLKDATFEECLTYLRNILLFNMQDEMNVPTIHKSMHTYVAMQHSLSNNMYKGSEENMCLWQKCRGKTYTHLLLHDWTSKSDEKAVSHIRIKSSHDLLKCVDASPTVFQYKAKTFATVGSHSGVICTVELNTEGNGDLHKVKLPNRIESSIVVLNNFKGIVGCYDSHVYCVHLKTGEIIWKYHTGDIVKCTAVLCESKKNIFIGSYDRNIYCLSAKDGSKNWSVKASEGSISASGCLHVQTKSILFGTLDGSCLAIDQSIGDIIWRHKLADPIFVAPVTLHNGFVLFCSVGGTLICFDIQADTKIWTYKINGNIFAYPVTQYDPIANCETIIIACLAKTIHHLVLNPATEQAEPIVKYVKKLSSPIFATPWYENALKYNRVVLHCRYHLREKNLLVIQRMHNP</sequence>
<feature type="domain" description="Pyrrolo-quinoline quinone repeat" evidence="2">
    <location>
        <begin position="672"/>
        <end position="951"/>
    </location>
</feature>
<dbReference type="InterPro" id="IPR052091">
    <property type="entry name" value="Beta-ala_Activ/Resist"/>
</dbReference>
<gene>
    <name evidence="3" type="ORF">KPH14_002404</name>
</gene>
<dbReference type="Pfam" id="PF13570">
    <property type="entry name" value="Beta-prop_ACSF4"/>
    <property type="match status" value="1"/>
</dbReference>
<dbReference type="InterPro" id="IPR042099">
    <property type="entry name" value="ANL_N_sf"/>
</dbReference>
<feature type="domain" description="AMP-dependent synthetase/ligase" evidence="1">
    <location>
        <begin position="152"/>
        <end position="372"/>
    </location>
</feature>
<reference evidence="3" key="1">
    <citation type="submission" date="2021-08" db="EMBL/GenBank/DDBJ databases">
        <authorList>
            <person name="Misof B."/>
            <person name="Oliver O."/>
            <person name="Podsiadlowski L."/>
            <person name="Donath A."/>
            <person name="Peters R."/>
            <person name="Mayer C."/>
            <person name="Rust J."/>
            <person name="Gunkel S."/>
            <person name="Lesny P."/>
            <person name="Martin S."/>
            <person name="Oeyen J.P."/>
            <person name="Petersen M."/>
            <person name="Panagiotis P."/>
            <person name="Wilbrandt J."/>
            <person name="Tanja T."/>
        </authorList>
    </citation>
    <scope>NUCLEOTIDE SEQUENCE</scope>
    <source>
        <strain evidence="3">GBR_01_08_01A</strain>
        <tissue evidence="3">Thorax + abdomen</tissue>
    </source>
</reference>
<dbReference type="InterPro" id="IPR002372">
    <property type="entry name" value="PQQ_rpt_dom"/>
</dbReference>
<dbReference type="GO" id="GO:0043041">
    <property type="term" value="P:amino acid activation for nonribosomal peptide biosynthetic process"/>
    <property type="evidence" value="ECO:0007669"/>
    <property type="project" value="TreeGrafter"/>
</dbReference>
<keyword evidence="4" id="KW-1185">Reference proteome</keyword>
<dbReference type="SUPFAM" id="SSF50998">
    <property type="entry name" value="Quinoprotein alcohol dehydrogenase-like"/>
    <property type="match status" value="1"/>
</dbReference>
<dbReference type="Pfam" id="PF00501">
    <property type="entry name" value="AMP-binding"/>
    <property type="match status" value="1"/>
</dbReference>
<dbReference type="EMBL" id="JAIFRP010000038">
    <property type="protein sequence ID" value="KAK2581964.1"/>
    <property type="molecule type" value="Genomic_DNA"/>
</dbReference>
<reference evidence="3" key="2">
    <citation type="journal article" date="2023" name="Commun. Biol.">
        <title>Intrasexual cuticular hydrocarbon dimorphism in a wasp sheds light on hydrocarbon biosynthesis genes in Hymenoptera.</title>
        <authorList>
            <person name="Moris V.C."/>
            <person name="Podsiadlowski L."/>
            <person name="Martin S."/>
            <person name="Oeyen J.P."/>
            <person name="Donath A."/>
            <person name="Petersen M."/>
            <person name="Wilbrandt J."/>
            <person name="Misof B."/>
            <person name="Liedtke D."/>
            <person name="Thamm M."/>
            <person name="Scheiner R."/>
            <person name="Schmitt T."/>
            <person name="Niehuis O."/>
        </authorList>
    </citation>
    <scope>NUCLEOTIDE SEQUENCE</scope>
    <source>
        <strain evidence="3">GBR_01_08_01A</strain>
    </source>
</reference>
<dbReference type="PANTHER" id="PTHR44394">
    <property type="entry name" value="BETA-ALANINE-ACTIVATING ENZYME"/>
    <property type="match status" value="1"/>
</dbReference>
<comment type="caution">
    <text evidence="3">The sequence shown here is derived from an EMBL/GenBank/DDBJ whole genome shotgun (WGS) entry which is preliminary data.</text>
</comment>
<dbReference type="InterPro" id="IPR018391">
    <property type="entry name" value="PQQ_b-propeller_rpt"/>
</dbReference>
<evidence type="ECO:0000313" key="3">
    <source>
        <dbReference type="EMBL" id="KAK2581964.1"/>
    </source>
</evidence>
<evidence type="ECO:0000259" key="2">
    <source>
        <dbReference type="Pfam" id="PF13570"/>
    </source>
</evidence>
<evidence type="ECO:0000313" key="4">
    <source>
        <dbReference type="Proteomes" id="UP001258017"/>
    </source>
</evidence>
<accession>A0AAD9RLJ6</accession>
<dbReference type="Proteomes" id="UP001258017">
    <property type="component" value="Unassembled WGS sequence"/>
</dbReference>
<dbReference type="PANTHER" id="PTHR44394:SF1">
    <property type="entry name" value="BETA-ALANINE-ACTIVATING ENZYME"/>
    <property type="match status" value="1"/>
</dbReference>
<organism evidence="3 4">
    <name type="scientific">Odynerus spinipes</name>
    <dbReference type="NCBI Taxonomy" id="1348599"/>
    <lineage>
        <taxon>Eukaryota</taxon>
        <taxon>Metazoa</taxon>
        <taxon>Ecdysozoa</taxon>
        <taxon>Arthropoda</taxon>
        <taxon>Hexapoda</taxon>
        <taxon>Insecta</taxon>
        <taxon>Pterygota</taxon>
        <taxon>Neoptera</taxon>
        <taxon>Endopterygota</taxon>
        <taxon>Hymenoptera</taxon>
        <taxon>Apocrita</taxon>
        <taxon>Aculeata</taxon>
        <taxon>Vespoidea</taxon>
        <taxon>Vespidae</taxon>
        <taxon>Eumeninae</taxon>
        <taxon>Odynerus</taxon>
    </lineage>
</organism>
<dbReference type="Gene3D" id="3.40.50.12780">
    <property type="entry name" value="N-terminal domain of ligase-like"/>
    <property type="match status" value="1"/>
</dbReference>
<name>A0AAD9RLJ6_9HYME</name>
<dbReference type="SUPFAM" id="SSF56801">
    <property type="entry name" value="Acetyl-CoA synthetase-like"/>
    <property type="match status" value="1"/>
</dbReference>
<proteinExistence type="predicted"/>